<dbReference type="GO" id="GO:0003824">
    <property type="term" value="F:catalytic activity"/>
    <property type="evidence" value="ECO:0007669"/>
    <property type="project" value="InterPro"/>
</dbReference>
<evidence type="ECO:0008006" key="4">
    <source>
        <dbReference type="Google" id="ProtNLM"/>
    </source>
</evidence>
<dbReference type="InterPro" id="IPR039556">
    <property type="entry name" value="ICL/PEPM"/>
</dbReference>
<gene>
    <name evidence="2" type="ORF">GCM10012284_03420</name>
</gene>
<evidence type="ECO:0000313" key="3">
    <source>
        <dbReference type="Proteomes" id="UP000656042"/>
    </source>
</evidence>
<evidence type="ECO:0000256" key="1">
    <source>
        <dbReference type="ARBA" id="ARBA00038455"/>
    </source>
</evidence>
<dbReference type="Gene3D" id="3.20.20.60">
    <property type="entry name" value="Phosphoenolpyruvate-binding domains"/>
    <property type="match status" value="1"/>
</dbReference>
<protein>
    <recommendedName>
        <fullName evidence="4">Phosphoenolpyruvate phosphomutase</fullName>
    </recommendedName>
</protein>
<proteinExistence type="inferred from homology"/>
<comment type="caution">
    <text evidence="2">The sequence shown here is derived from an EMBL/GenBank/DDBJ whole genome shotgun (WGS) entry which is preliminary data.</text>
</comment>
<dbReference type="Pfam" id="PF13714">
    <property type="entry name" value="PEP_mutase"/>
    <property type="match status" value="1"/>
</dbReference>
<dbReference type="PANTHER" id="PTHR42905:SF7">
    <property type="entry name" value="PHOSPHOENOLPYRUVATE PHOSPHOMUTASE"/>
    <property type="match status" value="1"/>
</dbReference>
<reference evidence="2" key="1">
    <citation type="journal article" date="2014" name="Int. J. Syst. Evol. Microbiol.">
        <title>Complete genome sequence of Corynebacterium casei LMG S-19264T (=DSM 44701T), isolated from a smear-ripened cheese.</title>
        <authorList>
            <consortium name="US DOE Joint Genome Institute (JGI-PGF)"/>
            <person name="Walter F."/>
            <person name="Albersmeier A."/>
            <person name="Kalinowski J."/>
            <person name="Ruckert C."/>
        </authorList>
    </citation>
    <scope>NUCLEOTIDE SEQUENCE</scope>
    <source>
        <strain evidence="2">CGMCC 4.7299</strain>
    </source>
</reference>
<organism evidence="2 3">
    <name type="scientific">Mangrovihabitans endophyticus</name>
    <dbReference type="NCBI Taxonomy" id="1751298"/>
    <lineage>
        <taxon>Bacteria</taxon>
        <taxon>Bacillati</taxon>
        <taxon>Actinomycetota</taxon>
        <taxon>Actinomycetes</taxon>
        <taxon>Micromonosporales</taxon>
        <taxon>Micromonosporaceae</taxon>
        <taxon>Mangrovihabitans</taxon>
    </lineage>
</organism>
<dbReference type="SUPFAM" id="SSF51621">
    <property type="entry name" value="Phosphoenolpyruvate/pyruvate domain"/>
    <property type="match status" value="1"/>
</dbReference>
<dbReference type="PANTHER" id="PTHR42905">
    <property type="entry name" value="PHOSPHOENOLPYRUVATE CARBOXYLASE"/>
    <property type="match status" value="1"/>
</dbReference>
<dbReference type="EMBL" id="BMMX01000001">
    <property type="protein sequence ID" value="GGK72812.1"/>
    <property type="molecule type" value="Genomic_DNA"/>
</dbReference>
<dbReference type="Proteomes" id="UP000656042">
    <property type="component" value="Unassembled WGS sequence"/>
</dbReference>
<accession>A0A8J3BTD7</accession>
<dbReference type="CDD" id="cd00377">
    <property type="entry name" value="ICL_PEPM"/>
    <property type="match status" value="1"/>
</dbReference>
<dbReference type="InterPro" id="IPR040442">
    <property type="entry name" value="Pyrv_kinase-like_dom_sf"/>
</dbReference>
<name>A0A8J3BTD7_9ACTN</name>
<dbReference type="AlphaFoldDB" id="A0A8J3BTD7"/>
<keyword evidence="3" id="KW-1185">Reference proteome</keyword>
<reference evidence="2" key="2">
    <citation type="submission" date="2020-09" db="EMBL/GenBank/DDBJ databases">
        <authorList>
            <person name="Sun Q."/>
            <person name="Zhou Y."/>
        </authorList>
    </citation>
    <scope>NUCLEOTIDE SEQUENCE</scope>
    <source>
        <strain evidence="2">CGMCC 4.7299</strain>
    </source>
</reference>
<comment type="similarity">
    <text evidence="1">Belongs to the isocitrate lyase/PEP mutase superfamily. PEP mutase family.</text>
</comment>
<dbReference type="InterPro" id="IPR015813">
    <property type="entry name" value="Pyrv/PenolPyrv_kinase-like_dom"/>
</dbReference>
<sequence length="295" mass="31421">MNGTFRSALNRPGHLRIVGAHNGLTAALAQRAGFDAVWAGGLGISASYQVADAGLLTMTEFLGAAVSMKAACRLPIIADVDAGFGDVNVVRRMVQMYEAAGIDAICIEDKQYPKRNSFRDGHELEDPRVFARKIAVAKAAQSGPDFVVVARLESLIARQGMNDALARAELYHEAGADALLIHSRESHAGEIQEFCARWQGAGYDVPVLCVPTTYANVTARELGAMGISGVIYANHVVRAATKAVIDVLASIVKHDSTAEVESEITTLSELFEVIGMSDVLGDIPWQGVSEPADRG</sequence>
<evidence type="ECO:0000313" key="2">
    <source>
        <dbReference type="EMBL" id="GGK72812.1"/>
    </source>
</evidence>